<keyword evidence="3" id="KW-1185">Reference proteome</keyword>
<name>A0A2Z7AX46_9LAMI</name>
<protein>
    <submittedName>
        <fullName evidence="2">Proteoglycan 4-like</fullName>
    </submittedName>
</protein>
<feature type="compositionally biased region" description="Polar residues" evidence="1">
    <location>
        <begin position="1"/>
        <end position="24"/>
    </location>
</feature>
<dbReference type="EMBL" id="KV013370">
    <property type="protein sequence ID" value="KZV23822.1"/>
    <property type="molecule type" value="Genomic_DNA"/>
</dbReference>
<evidence type="ECO:0000313" key="3">
    <source>
        <dbReference type="Proteomes" id="UP000250235"/>
    </source>
</evidence>
<dbReference type="Proteomes" id="UP000250235">
    <property type="component" value="Unassembled WGS sequence"/>
</dbReference>
<sequence length="144" mass="15508">MQQLRATSGAHQQRLATNRRNGSRTPAALSRGALVRPSSETCASMCAIVRPASDEVPPIVLDTIARVARPARDMRSPIARPALNLLADLMTSCFLLRYAIADRKGNGTVLVNACGRDLLPAIDVQAFSVLSSDLLTCAKLRRLI</sequence>
<dbReference type="AlphaFoldDB" id="A0A2Z7AX46"/>
<organism evidence="2 3">
    <name type="scientific">Dorcoceras hygrometricum</name>
    <dbReference type="NCBI Taxonomy" id="472368"/>
    <lineage>
        <taxon>Eukaryota</taxon>
        <taxon>Viridiplantae</taxon>
        <taxon>Streptophyta</taxon>
        <taxon>Embryophyta</taxon>
        <taxon>Tracheophyta</taxon>
        <taxon>Spermatophyta</taxon>
        <taxon>Magnoliopsida</taxon>
        <taxon>eudicotyledons</taxon>
        <taxon>Gunneridae</taxon>
        <taxon>Pentapetalae</taxon>
        <taxon>asterids</taxon>
        <taxon>lamiids</taxon>
        <taxon>Lamiales</taxon>
        <taxon>Gesneriaceae</taxon>
        <taxon>Didymocarpoideae</taxon>
        <taxon>Trichosporeae</taxon>
        <taxon>Loxocarpinae</taxon>
        <taxon>Dorcoceras</taxon>
    </lineage>
</organism>
<reference evidence="2 3" key="1">
    <citation type="journal article" date="2015" name="Proc. Natl. Acad. Sci. U.S.A.">
        <title>The resurrection genome of Boea hygrometrica: A blueprint for survival of dehydration.</title>
        <authorList>
            <person name="Xiao L."/>
            <person name="Yang G."/>
            <person name="Zhang L."/>
            <person name="Yang X."/>
            <person name="Zhao S."/>
            <person name="Ji Z."/>
            <person name="Zhou Q."/>
            <person name="Hu M."/>
            <person name="Wang Y."/>
            <person name="Chen M."/>
            <person name="Xu Y."/>
            <person name="Jin H."/>
            <person name="Xiao X."/>
            <person name="Hu G."/>
            <person name="Bao F."/>
            <person name="Hu Y."/>
            <person name="Wan P."/>
            <person name="Li L."/>
            <person name="Deng X."/>
            <person name="Kuang T."/>
            <person name="Xiang C."/>
            <person name="Zhu J.K."/>
            <person name="Oliver M.J."/>
            <person name="He Y."/>
        </authorList>
    </citation>
    <scope>NUCLEOTIDE SEQUENCE [LARGE SCALE GENOMIC DNA]</scope>
    <source>
        <strain evidence="3">cv. XS01</strain>
    </source>
</reference>
<proteinExistence type="predicted"/>
<gene>
    <name evidence="2" type="ORF">F511_30853</name>
</gene>
<evidence type="ECO:0000256" key="1">
    <source>
        <dbReference type="SAM" id="MobiDB-lite"/>
    </source>
</evidence>
<accession>A0A2Z7AX46</accession>
<feature type="region of interest" description="Disordered" evidence="1">
    <location>
        <begin position="1"/>
        <end position="33"/>
    </location>
</feature>
<evidence type="ECO:0000313" key="2">
    <source>
        <dbReference type="EMBL" id="KZV23822.1"/>
    </source>
</evidence>